<proteinExistence type="inferred from homology"/>
<feature type="domain" description="Peptidase S1" evidence="8">
    <location>
        <begin position="1"/>
        <end position="130"/>
    </location>
</feature>
<sequence>IRPVCLPFKFENYDLGGATCTASGWGIVYDGGPQATKLRKINVQTLNSQSCQQVYGTKIKITDKMICAGGGKQDTCQGDSGGSLDYWDVNSKRFYAFGVVSFGPSCGLEGSPGIYTDVTKFLSWIEQVTQANFCKM</sequence>
<keyword evidence="6" id="KW-1015">Disulfide bond</keyword>
<evidence type="ECO:0000256" key="6">
    <source>
        <dbReference type="ARBA" id="ARBA00023157"/>
    </source>
</evidence>
<keyword evidence="5" id="KW-0720">Serine protease</keyword>
<dbReference type="InterPro" id="IPR050127">
    <property type="entry name" value="Serine_Proteases_S1"/>
</dbReference>
<evidence type="ECO:0000256" key="3">
    <source>
        <dbReference type="ARBA" id="ARBA00022670"/>
    </source>
</evidence>
<evidence type="ECO:0000259" key="8">
    <source>
        <dbReference type="PROSITE" id="PS50240"/>
    </source>
</evidence>
<dbReference type="OrthoDB" id="6380398at2759"/>
<comment type="caution">
    <text evidence="9">The sequence shown here is derived from an EMBL/GenBank/DDBJ whole genome shotgun (WGS) entry which is preliminary data.</text>
</comment>
<reference evidence="9" key="1">
    <citation type="submission" date="2021-06" db="EMBL/GenBank/DDBJ databases">
        <authorList>
            <person name="Hodson N. C."/>
            <person name="Mongue J. A."/>
            <person name="Jaron S. K."/>
        </authorList>
    </citation>
    <scope>NUCLEOTIDE SEQUENCE</scope>
</reference>
<comment type="similarity">
    <text evidence="7">Belongs to the peptidase S1 family. CLIP subfamily.</text>
</comment>
<dbReference type="Pfam" id="PF00089">
    <property type="entry name" value="Trypsin"/>
    <property type="match status" value="1"/>
</dbReference>
<evidence type="ECO:0000256" key="5">
    <source>
        <dbReference type="ARBA" id="ARBA00022825"/>
    </source>
</evidence>
<dbReference type="CDD" id="cd00190">
    <property type="entry name" value="Tryp_SPc"/>
    <property type="match status" value="1"/>
</dbReference>
<organism evidence="9 10">
    <name type="scientific">Allacma fusca</name>
    <dbReference type="NCBI Taxonomy" id="39272"/>
    <lineage>
        <taxon>Eukaryota</taxon>
        <taxon>Metazoa</taxon>
        <taxon>Ecdysozoa</taxon>
        <taxon>Arthropoda</taxon>
        <taxon>Hexapoda</taxon>
        <taxon>Collembola</taxon>
        <taxon>Symphypleona</taxon>
        <taxon>Sminthuridae</taxon>
        <taxon>Allacma</taxon>
    </lineage>
</organism>
<keyword evidence="2" id="KW-0964">Secreted</keyword>
<name>A0A8J2PSM9_9HEXA</name>
<feature type="non-terminal residue" evidence="9">
    <location>
        <position position="1"/>
    </location>
</feature>
<dbReference type="GO" id="GO:0005615">
    <property type="term" value="C:extracellular space"/>
    <property type="evidence" value="ECO:0007669"/>
    <property type="project" value="TreeGrafter"/>
</dbReference>
<dbReference type="PANTHER" id="PTHR24264:SF65">
    <property type="entry name" value="SRCR DOMAIN-CONTAINING PROTEIN"/>
    <property type="match status" value="1"/>
</dbReference>
<keyword evidence="4" id="KW-0378">Hydrolase</keyword>
<evidence type="ECO:0000256" key="4">
    <source>
        <dbReference type="ARBA" id="ARBA00022801"/>
    </source>
</evidence>
<gene>
    <name evidence="9" type="ORF">AFUS01_LOCUS31895</name>
</gene>
<evidence type="ECO:0000256" key="7">
    <source>
        <dbReference type="ARBA" id="ARBA00024195"/>
    </source>
</evidence>
<dbReference type="InterPro" id="IPR001254">
    <property type="entry name" value="Trypsin_dom"/>
</dbReference>
<keyword evidence="3" id="KW-0645">Protease</keyword>
<accession>A0A8J2PSM9</accession>
<evidence type="ECO:0000313" key="9">
    <source>
        <dbReference type="EMBL" id="CAG7821564.1"/>
    </source>
</evidence>
<dbReference type="GO" id="GO:0004252">
    <property type="term" value="F:serine-type endopeptidase activity"/>
    <property type="evidence" value="ECO:0007669"/>
    <property type="project" value="InterPro"/>
</dbReference>
<protein>
    <recommendedName>
        <fullName evidence="8">Peptidase S1 domain-containing protein</fullName>
    </recommendedName>
</protein>
<dbReference type="GO" id="GO:0006508">
    <property type="term" value="P:proteolysis"/>
    <property type="evidence" value="ECO:0007669"/>
    <property type="project" value="UniProtKB-KW"/>
</dbReference>
<dbReference type="EMBL" id="CAJVCH010514971">
    <property type="protein sequence ID" value="CAG7821564.1"/>
    <property type="molecule type" value="Genomic_DNA"/>
</dbReference>
<evidence type="ECO:0000313" key="10">
    <source>
        <dbReference type="Proteomes" id="UP000708208"/>
    </source>
</evidence>
<evidence type="ECO:0000256" key="1">
    <source>
        <dbReference type="ARBA" id="ARBA00004613"/>
    </source>
</evidence>
<comment type="subcellular location">
    <subcellularLocation>
        <location evidence="1">Secreted</location>
    </subcellularLocation>
</comment>
<dbReference type="PANTHER" id="PTHR24264">
    <property type="entry name" value="TRYPSIN-RELATED"/>
    <property type="match status" value="1"/>
</dbReference>
<evidence type="ECO:0000256" key="2">
    <source>
        <dbReference type="ARBA" id="ARBA00022525"/>
    </source>
</evidence>
<dbReference type="AlphaFoldDB" id="A0A8J2PSM9"/>
<keyword evidence="10" id="KW-1185">Reference proteome</keyword>
<dbReference type="SMART" id="SM00020">
    <property type="entry name" value="Tryp_SPc"/>
    <property type="match status" value="1"/>
</dbReference>
<dbReference type="PROSITE" id="PS50240">
    <property type="entry name" value="TRYPSIN_DOM"/>
    <property type="match status" value="1"/>
</dbReference>
<dbReference type="FunFam" id="2.40.10.10:FF:000002">
    <property type="entry name" value="Transmembrane protease serine"/>
    <property type="match status" value="1"/>
</dbReference>
<dbReference type="Proteomes" id="UP000708208">
    <property type="component" value="Unassembled WGS sequence"/>
</dbReference>